<evidence type="ECO:0000256" key="8">
    <source>
        <dbReference type="SAM" id="MobiDB-lite"/>
    </source>
</evidence>
<dbReference type="InterPro" id="IPR036429">
    <property type="entry name" value="SpoA-like_sf"/>
</dbReference>
<reference evidence="10 11" key="1">
    <citation type="submission" date="2017-03" db="EMBL/GenBank/DDBJ databases">
        <authorList>
            <person name="Afonso C.L."/>
            <person name="Miller P.J."/>
            <person name="Scott M.A."/>
            <person name="Spackman E."/>
            <person name="Goraichik I."/>
            <person name="Dimitrov K.M."/>
            <person name="Suarez D.L."/>
            <person name="Swayne D.E."/>
        </authorList>
    </citation>
    <scope>NUCLEOTIDE SEQUENCE [LARGE SCALE GENOMIC DNA]</scope>
    <source>
        <strain evidence="10">SB41UT1</strain>
    </source>
</reference>
<evidence type="ECO:0000313" key="10">
    <source>
        <dbReference type="EMBL" id="SMA49891.1"/>
    </source>
</evidence>
<dbReference type="Pfam" id="PF01052">
    <property type="entry name" value="FliMN_C"/>
    <property type="match status" value="1"/>
</dbReference>
<evidence type="ECO:0000256" key="7">
    <source>
        <dbReference type="ARBA" id="ARBA00023136"/>
    </source>
</evidence>
<keyword evidence="10" id="KW-0282">Flagellum</keyword>
<dbReference type="Gene3D" id="2.30.330.10">
    <property type="entry name" value="SpoA-like"/>
    <property type="match status" value="1"/>
</dbReference>
<feature type="region of interest" description="Disordered" evidence="8">
    <location>
        <begin position="1"/>
        <end position="37"/>
    </location>
</feature>
<evidence type="ECO:0000256" key="1">
    <source>
        <dbReference type="ARBA" id="ARBA00004413"/>
    </source>
</evidence>
<evidence type="ECO:0000256" key="5">
    <source>
        <dbReference type="ARBA" id="ARBA00022500"/>
    </source>
</evidence>
<dbReference type="SUPFAM" id="SSF101801">
    <property type="entry name" value="Surface presentation of antigens (SPOA)"/>
    <property type="match status" value="1"/>
</dbReference>
<keyword evidence="10" id="KW-0966">Cell projection</keyword>
<gene>
    <name evidence="10" type="primary">fliN_3</name>
    <name evidence="10" type="ORF">EHSB41UT_03682</name>
</gene>
<evidence type="ECO:0000259" key="9">
    <source>
        <dbReference type="Pfam" id="PF01052"/>
    </source>
</evidence>
<dbReference type="GO" id="GO:0009425">
    <property type="term" value="C:bacterial-type flagellum basal body"/>
    <property type="evidence" value="ECO:0007669"/>
    <property type="project" value="InterPro"/>
</dbReference>
<dbReference type="RefSeq" id="WP_165767319.1">
    <property type="nucleotide sequence ID" value="NZ_CBCSCN010000011.1"/>
</dbReference>
<feature type="domain" description="Flagellar motor switch protein FliN-like C-terminal" evidence="9">
    <location>
        <begin position="47"/>
        <end position="114"/>
    </location>
</feature>
<organism evidence="10 11">
    <name type="scientific">Parendozoicomonas haliclonae</name>
    <dbReference type="NCBI Taxonomy" id="1960125"/>
    <lineage>
        <taxon>Bacteria</taxon>
        <taxon>Pseudomonadati</taxon>
        <taxon>Pseudomonadota</taxon>
        <taxon>Gammaproteobacteria</taxon>
        <taxon>Oceanospirillales</taxon>
        <taxon>Endozoicomonadaceae</taxon>
        <taxon>Parendozoicomonas</taxon>
    </lineage>
</organism>
<keyword evidence="4" id="KW-1003">Cell membrane</keyword>
<dbReference type="InterPro" id="IPR001543">
    <property type="entry name" value="FliN-like_C"/>
</dbReference>
<sequence>MSEHAVLESSPTDEQTAPIEAVELEPATPEAPTGSTLFHGVNPAIVEGLHVKAHVALGQASLTVKELFNLKENSLVPLDTLTDDLLELTVDGHKVARGRLVIQGDRFGIEVVDVAADAV</sequence>
<protein>
    <recommendedName>
        <fullName evidence="3">Flagellar motor switch protein FliN</fullName>
    </recommendedName>
</protein>
<accession>A0A1X7ANJ2</accession>
<keyword evidence="11" id="KW-1185">Reference proteome</keyword>
<name>A0A1X7ANJ2_9GAMM</name>
<dbReference type="GO" id="GO:0005886">
    <property type="term" value="C:plasma membrane"/>
    <property type="evidence" value="ECO:0007669"/>
    <property type="project" value="UniProtKB-SubCell"/>
</dbReference>
<evidence type="ECO:0000256" key="3">
    <source>
        <dbReference type="ARBA" id="ARBA00021897"/>
    </source>
</evidence>
<dbReference type="PRINTS" id="PR00956">
    <property type="entry name" value="FLGMOTORFLIN"/>
</dbReference>
<evidence type="ECO:0000256" key="2">
    <source>
        <dbReference type="ARBA" id="ARBA00009226"/>
    </source>
</evidence>
<evidence type="ECO:0000256" key="4">
    <source>
        <dbReference type="ARBA" id="ARBA00022475"/>
    </source>
</evidence>
<evidence type="ECO:0000256" key="6">
    <source>
        <dbReference type="ARBA" id="ARBA00022779"/>
    </source>
</evidence>
<dbReference type="PANTHER" id="PTHR43484">
    <property type="match status" value="1"/>
</dbReference>
<keyword evidence="6" id="KW-0283">Flagellar rotation</keyword>
<comment type="similarity">
    <text evidence="2">Belongs to the FliN/MopA/SpaO family.</text>
</comment>
<dbReference type="InterPro" id="IPR051469">
    <property type="entry name" value="FliN/MopA/SpaO"/>
</dbReference>
<keyword evidence="10" id="KW-0969">Cilium</keyword>
<dbReference type="GO" id="GO:0071973">
    <property type="term" value="P:bacterial-type flagellum-dependent cell motility"/>
    <property type="evidence" value="ECO:0007669"/>
    <property type="project" value="InterPro"/>
</dbReference>
<proteinExistence type="inferred from homology"/>
<keyword evidence="5" id="KW-0145">Chemotaxis</keyword>
<dbReference type="GO" id="GO:0003774">
    <property type="term" value="F:cytoskeletal motor activity"/>
    <property type="evidence" value="ECO:0007669"/>
    <property type="project" value="InterPro"/>
</dbReference>
<dbReference type="GO" id="GO:0006935">
    <property type="term" value="P:chemotaxis"/>
    <property type="evidence" value="ECO:0007669"/>
    <property type="project" value="UniProtKB-KW"/>
</dbReference>
<dbReference type="AlphaFoldDB" id="A0A1X7ANJ2"/>
<keyword evidence="7" id="KW-0472">Membrane</keyword>
<dbReference type="PANTHER" id="PTHR43484:SF1">
    <property type="entry name" value="FLAGELLAR MOTOR SWITCH PROTEIN FLIN"/>
    <property type="match status" value="1"/>
</dbReference>
<dbReference type="InterPro" id="IPR001172">
    <property type="entry name" value="FliN_T3SS_HrcQb"/>
</dbReference>
<dbReference type="Proteomes" id="UP000196573">
    <property type="component" value="Unassembled WGS sequence"/>
</dbReference>
<dbReference type="EMBL" id="FWPT01000009">
    <property type="protein sequence ID" value="SMA49891.1"/>
    <property type="molecule type" value="Genomic_DNA"/>
</dbReference>
<comment type="subcellular location">
    <subcellularLocation>
        <location evidence="1">Cell membrane</location>
        <topology evidence="1">Peripheral membrane protein</topology>
        <orientation evidence="1">Cytoplasmic side</orientation>
    </subcellularLocation>
</comment>
<evidence type="ECO:0000313" key="11">
    <source>
        <dbReference type="Proteomes" id="UP000196573"/>
    </source>
</evidence>